<reference evidence="2" key="1">
    <citation type="submission" date="2022-11" db="UniProtKB">
        <authorList>
            <consortium name="WormBaseParasite"/>
        </authorList>
    </citation>
    <scope>IDENTIFICATION</scope>
</reference>
<organism evidence="1 2">
    <name type="scientific">Panagrolaimus sp. JU765</name>
    <dbReference type="NCBI Taxonomy" id="591449"/>
    <lineage>
        <taxon>Eukaryota</taxon>
        <taxon>Metazoa</taxon>
        <taxon>Ecdysozoa</taxon>
        <taxon>Nematoda</taxon>
        <taxon>Chromadorea</taxon>
        <taxon>Rhabditida</taxon>
        <taxon>Tylenchina</taxon>
        <taxon>Panagrolaimomorpha</taxon>
        <taxon>Panagrolaimoidea</taxon>
        <taxon>Panagrolaimidae</taxon>
        <taxon>Panagrolaimus</taxon>
    </lineage>
</organism>
<accession>A0AC34Q551</accession>
<dbReference type="WBParaSite" id="JU765_v2.g13044.t1">
    <property type="protein sequence ID" value="JU765_v2.g13044.t1"/>
    <property type="gene ID" value="JU765_v2.g13044"/>
</dbReference>
<protein>
    <submittedName>
        <fullName evidence="2">Moesin/ezrin/radixin homolog 1</fullName>
    </submittedName>
</protein>
<proteinExistence type="predicted"/>
<dbReference type="Proteomes" id="UP000887576">
    <property type="component" value="Unplaced"/>
</dbReference>
<name>A0AC34Q551_9BILA</name>
<evidence type="ECO:0000313" key="2">
    <source>
        <dbReference type="WBParaSite" id="JU765_v2.g13044.t1"/>
    </source>
</evidence>
<sequence length="604" mass="70368">MNFLLSKKKTLIYVKVTTMEADLDSIPIEADCYGRDLFDMVCRIIGLREIWYFGLQHTDKKGHACWLQLDKKILQQNVVRQSNGSYYFLFLVKFYPEVVEDELIQDLTRHLFFIQIKQNILSMDLYCQAEVAVLLASFAVKAIHGDYSDDIELELDKLLPNSVINQYDMTSDMWKDKIKSWWMNINHLTIEEAEMEYLRVAQDLSMYGIQYYPIYNQKDTDLLLGISAQGLGIYETANRMSPRPFFPWSEIKNIKFKNKLFTINVMDKSKIKFRAQEASISPSILDLCIGTHNLYLRRRQADTLEIQQMKIQAQEIRTKKQNELAKLQKEREQRVQAEIERDHLKNEVEAANERLTVLQDVLRSTEETSKLIAEKAKISEEEALELSKRANQAEAEVQRVKMSQIQAEEMKIALQRKVRDAELLAHRLIQESQFNLNGRTNGNSTDFYMPFWNYAAQNLSLQQLNLLNRPGNPPDVNPIPLGENAAEGDVQYIHEKLPTLPGLYSSQYLSDELADLRQQITQSNDEYFQRNKDFRDRLADFRKEIETLKLEDRQSENDRIHESNVQNGWDKQSTLRKVRIVAFDGTLNSGSGSSKSRVRVFDEL</sequence>
<evidence type="ECO:0000313" key="1">
    <source>
        <dbReference type="Proteomes" id="UP000887576"/>
    </source>
</evidence>